<dbReference type="Proteomes" id="UP000184241">
    <property type="component" value="Unassembled WGS sequence"/>
</dbReference>
<keyword evidence="1" id="KW-1133">Transmembrane helix</keyword>
<protein>
    <submittedName>
        <fullName evidence="2">Niacin transporter</fullName>
    </submittedName>
</protein>
<accession>A0A1M5SX89</accession>
<dbReference type="Gene3D" id="1.10.1760.20">
    <property type="match status" value="1"/>
</dbReference>
<evidence type="ECO:0000313" key="2">
    <source>
        <dbReference type="EMBL" id="SHH43161.1"/>
    </source>
</evidence>
<name>A0A1M5SX89_9CLOT</name>
<evidence type="ECO:0000256" key="1">
    <source>
        <dbReference type="SAM" id="Phobius"/>
    </source>
</evidence>
<organism evidence="2 3">
    <name type="scientific">Clostridium intestinale DSM 6191</name>
    <dbReference type="NCBI Taxonomy" id="1121320"/>
    <lineage>
        <taxon>Bacteria</taxon>
        <taxon>Bacillati</taxon>
        <taxon>Bacillota</taxon>
        <taxon>Clostridia</taxon>
        <taxon>Eubacteriales</taxon>
        <taxon>Clostridiaceae</taxon>
        <taxon>Clostridium</taxon>
    </lineage>
</organism>
<proteinExistence type="predicted"/>
<feature type="transmembrane region" description="Helical" evidence="1">
    <location>
        <begin position="12"/>
        <end position="33"/>
    </location>
</feature>
<dbReference type="EMBL" id="FQXU01000003">
    <property type="protein sequence ID" value="SHH43161.1"/>
    <property type="molecule type" value="Genomic_DNA"/>
</dbReference>
<feature type="transmembrane region" description="Helical" evidence="1">
    <location>
        <begin position="45"/>
        <end position="70"/>
    </location>
</feature>
<dbReference type="AlphaFoldDB" id="A0A1M5SX89"/>
<reference evidence="2 3" key="1">
    <citation type="submission" date="2016-11" db="EMBL/GenBank/DDBJ databases">
        <authorList>
            <person name="Jaros S."/>
            <person name="Januszkiewicz K."/>
            <person name="Wedrychowicz H."/>
        </authorList>
    </citation>
    <scope>NUCLEOTIDE SEQUENCE [LARGE SCALE GENOMIC DNA]</scope>
    <source>
        <strain evidence="2 3">DSM 6191</strain>
    </source>
</reference>
<keyword evidence="1" id="KW-0812">Transmembrane</keyword>
<keyword evidence="1" id="KW-0472">Membrane</keyword>
<feature type="transmembrane region" description="Helical" evidence="1">
    <location>
        <begin position="102"/>
        <end position="124"/>
    </location>
</feature>
<evidence type="ECO:0000313" key="3">
    <source>
        <dbReference type="Proteomes" id="UP000184241"/>
    </source>
</evidence>
<gene>
    <name evidence="2" type="ORF">SAMN02745941_00046</name>
</gene>
<sequence length="171" mass="18026">MMQRNVTKMIYAALLTAISIIIPLYFGFLRVLIPPFSATIASHVPLFIAMLISPGVAVAVGIGSAVGFSITASPVIAARAAMHTVVGGVGGYLVKKKVPFKYVILITAPIHALLEALIVIPFGFSFTNALIVVGIGTVIHHLVDGTISYALVKVLAKNVNLNFDNESNNLA</sequence>
<feature type="transmembrane region" description="Helical" evidence="1">
    <location>
        <begin position="130"/>
        <end position="152"/>
    </location>
</feature>